<name>G0WBD2_NAUDC</name>
<dbReference type="GeneID" id="11498942"/>
<organism evidence="3 4">
    <name type="scientific">Naumovozyma dairenensis (strain ATCC 10597 / BCRC 20456 / CBS 421 / NBRC 0211 / NRRL Y-12639)</name>
    <name type="common">Saccharomyces dairenensis</name>
    <dbReference type="NCBI Taxonomy" id="1071378"/>
    <lineage>
        <taxon>Eukaryota</taxon>
        <taxon>Fungi</taxon>
        <taxon>Dikarya</taxon>
        <taxon>Ascomycota</taxon>
        <taxon>Saccharomycotina</taxon>
        <taxon>Saccharomycetes</taxon>
        <taxon>Saccharomycetales</taxon>
        <taxon>Saccharomycetaceae</taxon>
        <taxon>Naumovozyma</taxon>
    </lineage>
</organism>
<proteinExistence type="predicted"/>
<dbReference type="eggNOG" id="ENOG502S43T">
    <property type="taxonomic scope" value="Eukaryota"/>
</dbReference>
<dbReference type="KEGG" id="ndi:NDAI_0E02350"/>
<dbReference type="Gene3D" id="3.90.470.20">
    <property type="entry name" value="4'-phosphopantetheinyl transferase domain"/>
    <property type="match status" value="1"/>
</dbReference>
<keyword evidence="4" id="KW-1185">Reference proteome</keyword>
<dbReference type="InterPro" id="IPR037143">
    <property type="entry name" value="4-PPantetheinyl_Trfase_dom_sf"/>
</dbReference>
<dbReference type="STRING" id="1071378.G0WBD2"/>
<feature type="domain" description="4'-phosphopantetheinyl transferase" evidence="2">
    <location>
        <begin position="15"/>
        <end position="99"/>
    </location>
</feature>
<dbReference type="Proteomes" id="UP000000689">
    <property type="component" value="Chromosome 5"/>
</dbReference>
<dbReference type="EMBL" id="HE580271">
    <property type="protein sequence ID" value="CCD25052.1"/>
    <property type="molecule type" value="Genomic_DNA"/>
</dbReference>
<accession>G0WBD2</accession>
<protein>
    <recommendedName>
        <fullName evidence="2">4'-phosphopantetheinyl transferase domain-containing protein</fullName>
    </recommendedName>
</protein>
<dbReference type="GO" id="GO:0031108">
    <property type="term" value="P:holo-[acyl-carrier-protein] biosynthetic process"/>
    <property type="evidence" value="ECO:0007669"/>
    <property type="project" value="EnsemblFungi"/>
</dbReference>
<keyword evidence="1" id="KW-0808">Transferase</keyword>
<dbReference type="GO" id="GO:0008897">
    <property type="term" value="F:holo-[acyl-carrier-protein] synthase activity"/>
    <property type="evidence" value="ECO:0007669"/>
    <property type="project" value="EnsemblFungi"/>
</dbReference>
<dbReference type="OMA" id="GVWATKE"/>
<evidence type="ECO:0000313" key="3">
    <source>
        <dbReference type="EMBL" id="CCD25052.1"/>
    </source>
</evidence>
<evidence type="ECO:0000313" key="4">
    <source>
        <dbReference type="Proteomes" id="UP000000689"/>
    </source>
</evidence>
<dbReference type="SUPFAM" id="SSF56214">
    <property type="entry name" value="4'-phosphopantetheinyl transferase"/>
    <property type="match status" value="1"/>
</dbReference>
<evidence type="ECO:0000256" key="1">
    <source>
        <dbReference type="ARBA" id="ARBA00022679"/>
    </source>
</evidence>
<gene>
    <name evidence="3" type="primary">NDAI0E02350</name>
    <name evidence="3" type="ordered locus">NDAI_0E02350</name>
</gene>
<dbReference type="InterPro" id="IPR008278">
    <property type="entry name" value="4-PPantetheinyl_Trfase_dom"/>
</dbReference>
<evidence type="ECO:0000259" key="2">
    <source>
        <dbReference type="Pfam" id="PF01648"/>
    </source>
</evidence>
<dbReference type="RefSeq" id="XP_003670295.1">
    <property type="nucleotide sequence ID" value="XM_003670247.1"/>
</dbReference>
<dbReference type="HOGENOM" id="CLU_089696_4_1_1"/>
<sequence>MQKLQMLRQARNLLGIGTDIVYLPRFQRLLMKYTNDDDVYAIKSSSALDRINDKFMHPIERATFRSLANESLSKRAKYLAGVWATKEATLKALHCYIPSEHIPPAQVIYTKLLYKTNNTSTGSPQLQFDKNFSTTTPLYSQFFRDYINGKISTLLSISHDEQYLVSFVCLTSK</sequence>
<dbReference type="AlphaFoldDB" id="G0WBD2"/>
<dbReference type="Pfam" id="PF01648">
    <property type="entry name" value="ACPS"/>
    <property type="match status" value="1"/>
</dbReference>
<dbReference type="GO" id="GO:0005739">
    <property type="term" value="C:mitochondrion"/>
    <property type="evidence" value="ECO:0007669"/>
    <property type="project" value="EnsemblFungi"/>
</dbReference>
<dbReference type="OrthoDB" id="15433at2759"/>
<dbReference type="GO" id="GO:0000287">
    <property type="term" value="F:magnesium ion binding"/>
    <property type="evidence" value="ECO:0007669"/>
    <property type="project" value="InterPro"/>
</dbReference>
<reference evidence="3 4" key="1">
    <citation type="journal article" date="2011" name="Proc. Natl. Acad. Sci. U.S.A.">
        <title>Evolutionary erosion of yeast sex chromosomes by mating-type switching accidents.</title>
        <authorList>
            <person name="Gordon J.L."/>
            <person name="Armisen D."/>
            <person name="Proux-Wera E."/>
            <person name="Oheigeartaigh S.S."/>
            <person name="Byrne K.P."/>
            <person name="Wolfe K.H."/>
        </authorList>
    </citation>
    <scope>NUCLEOTIDE SEQUENCE [LARGE SCALE GENOMIC DNA]</scope>
    <source>
        <strain evidence="4">ATCC 10597 / BCRC 20456 / CBS 421 / NBRC 0211 / NRRL Y-12639</strain>
    </source>
</reference>